<dbReference type="EMBL" id="BKAJ01000093">
    <property type="protein sequence ID" value="GEP58083.1"/>
    <property type="molecule type" value="Genomic_DNA"/>
</dbReference>
<dbReference type="AlphaFoldDB" id="A0A512NGK7"/>
<gene>
    <name evidence="6" type="ORF">RSO01_52490</name>
</gene>
<evidence type="ECO:0000256" key="4">
    <source>
        <dbReference type="ARBA" id="ARBA00022833"/>
    </source>
</evidence>
<dbReference type="SMART" id="SM00849">
    <property type="entry name" value="Lactamase_B"/>
    <property type="match status" value="1"/>
</dbReference>
<dbReference type="RefSeq" id="WP_170303365.1">
    <property type="nucleotide sequence ID" value="NZ_BKAJ01000093.1"/>
</dbReference>
<protein>
    <submittedName>
        <fullName evidence="6">MBL fold metallo-hydrolase</fullName>
    </submittedName>
</protein>
<dbReference type="SUPFAM" id="SSF56281">
    <property type="entry name" value="Metallo-hydrolase/oxidoreductase"/>
    <property type="match status" value="1"/>
</dbReference>
<dbReference type="InterPro" id="IPR001279">
    <property type="entry name" value="Metallo-B-lactamas"/>
</dbReference>
<name>A0A512NGK7_9HYPH</name>
<evidence type="ECO:0000259" key="5">
    <source>
        <dbReference type="SMART" id="SM00849"/>
    </source>
</evidence>
<evidence type="ECO:0000256" key="3">
    <source>
        <dbReference type="ARBA" id="ARBA00022801"/>
    </source>
</evidence>
<evidence type="ECO:0000256" key="1">
    <source>
        <dbReference type="ARBA" id="ARBA00007749"/>
    </source>
</evidence>
<dbReference type="InterPro" id="IPR036866">
    <property type="entry name" value="RibonucZ/Hydroxyglut_hydro"/>
</dbReference>
<dbReference type="PANTHER" id="PTHR42978">
    <property type="entry name" value="QUORUM-QUENCHING LACTONASE YTNP-RELATED-RELATED"/>
    <property type="match status" value="1"/>
</dbReference>
<comment type="similarity">
    <text evidence="1">Belongs to the metallo-beta-lactamase superfamily.</text>
</comment>
<evidence type="ECO:0000256" key="2">
    <source>
        <dbReference type="ARBA" id="ARBA00022723"/>
    </source>
</evidence>
<keyword evidence="3 6" id="KW-0378">Hydrolase</keyword>
<dbReference type="Proteomes" id="UP000321058">
    <property type="component" value="Unassembled WGS sequence"/>
</dbReference>
<accession>A0A512NGK7</accession>
<evidence type="ECO:0000313" key="6">
    <source>
        <dbReference type="EMBL" id="GEP58083.1"/>
    </source>
</evidence>
<keyword evidence="7" id="KW-1185">Reference proteome</keyword>
<keyword evidence="2" id="KW-0479">Metal-binding</keyword>
<reference evidence="6 7" key="1">
    <citation type="submission" date="2019-07" db="EMBL/GenBank/DDBJ databases">
        <title>Whole genome shotgun sequence of Reyranella soli NBRC 108950.</title>
        <authorList>
            <person name="Hosoyama A."/>
            <person name="Uohara A."/>
            <person name="Ohji S."/>
            <person name="Ichikawa N."/>
        </authorList>
    </citation>
    <scope>NUCLEOTIDE SEQUENCE [LARGE SCALE GENOMIC DNA]</scope>
    <source>
        <strain evidence="6 7">NBRC 108950</strain>
    </source>
</reference>
<dbReference type="CDD" id="cd16277">
    <property type="entry name" value="metallo-hydrolase-like_MBL-fold"/>
    <property type="match status" value="1"/>
</dbReference>
<evidence type="ECO:0000313" key="7">
    <source>
        <dbReference type="Proteomes" id="UP000321058"/>
    </source>
</evidence>
<organism evidence="6 7">
    <name type="scientific">Reyranella soli</name>
    <dbReference type="NCBI Taxonomy" id="1230389"/>
    <lineage>
        <taxon>Bacteria</taxon>
        <taxon>Pseudomonadati</taxon>
        <taxon>Pseudomonadota</taxon>
        <taxon>Alphaproteobacteria</taxon>
        <taxon>Hyphomicrobiales</taxon>
        <taxon>Reyranellaceae</taxon>
        <taxon>Reyranella</taxon>
    </lineage>
</organism>
<sequence>MQDRHIGDVRVTRIEEQMGPGFPAKDFFPEFDADTFAAEGHWLAPSYYQPESGRLMTSIHSWLLRTGSHTILVDACSGNHKPRPGMPRFDMLNTQYLDRLREAGVQPEEIDFVMCTHLHVDHVGWNTRLENGKWVPTFPNAKYVMSRTDHDFWEAEAKRPGTEAFKVNTYNDSVLPIVEAKKAEFVTGEHGMCGCLTLKPAPGHTPGQIRVDLDSRGKRAIFAGDALHNPVQVPLWKWNSCFCEDLDLARKSRHTLLADCVEQGALLMPAHFAPPHAAYIKEKGDRFELDWDYDNKRGR</sequence>
<dbReference type="PANTHER" id="PTHR42978:SF6">
    <property type="entry name" value="QUORUM-QUENCHING LACTONASE YTNP-RELATED"/>
    <property type="match status" value="1"/>
</dbReference>
<dbReference type="GO" id="GO:0016787">
    <property type="term" value="F:hydrolase activity"/>
    <property type="evidence" value="ECO:0007669"/>
    <property type="project" value="UniProtKB-KW"/>
</dbReference>
<dbReference type="Gene3D" id="3.60.15.10">
    <property type="entry name" value="Ribonuclease Z/Hydroxyacylglutathione hydrolase-like"/>
    <property type="match status" value="1"/>
</dbReference>
<dbReference type="InterPro" id="IPR051013">
    <property type="entry name" value="MBL_superfamily_lactonases"/>
</dbReference>
<dbReference type="GO" id="GO:0046872">
    <property type="term" value="F:metal ion binding"/>
    <property type="evidence" value="ECO:0007669"/>
    <property type="project" value="UniProtKB-KW"/>
</dbReference>
<dbReference type="Pfam" id="PF00753">
    <property type="entry name" value="Lactamase_B"/>
    <property type="match status" value="1"/>
</dbReference>
<feature type="domain" description="Metallo-beta-lactamase" evidence="5">
    <location>
        <begin position="58"/>
        <end position="271"/>
    </location>
</feature>
<keyword evidence="4" id="KW-0862">Zinc</keyword>
<comment type="caution">
    <text evidence="6">The sequence shown here is derived from an EMBL/GenBank/DDBJ whole genome shotgun (WGS) entry which is preliminary data.</text>
</comment>
<proteinExistence type="inferred from homology"/>